<dbReference type="InterPro" id="IPR001373">
    <property type="entry name" value="Cullin_N"/>
</dbReference>
<dbReference type="Pfam" id="PF00888">
    <property type="entry name" value="Cullin"/>
    <property type="match status" value="1"/>
</dbReference>
<dbReference type="Proteomes" id="UP000266234">
    <property type="component" value="Unassembled WGS sequence"/>
</dbReference>
<comment type="caution">
    <text evidence="4">The sequence shown here is derived from an EMBL/GenBank/DDBJ whole genome shotgun (WGS) entry which is preliminary data.</text>
</comment>
<organism evidence="4 5">
    <name type="scientific">Fusarium longipes</name>
    <dbReference type="NCBI Taxonomy" id="694270"/>
    <lineage>
        <taxon>Eukaryota</taxon>
        <taxon>Fungi</taxon>
        <taxon>Dikarya</taxon>
        <taxon>Ascomycota</taxon>
        <taxon>Pezizomycotina</taxon>
        <taxon>Sordariomycetes</taxon>
        <taxon>Hypocreomycetidae</taxon>
        <taxon>Hypocreales</taxon>
        <taxon>Nectriaceae</taxon>
        <taxon>Fusarium</taxon>
    </lineage>
</organism>
<protein>
    <submittedName>
        <fullName evidence="4">Cullin-1</fullName>
    </submittedName>
</protein>
<dbReference type="OrthoDB" id="10004225at2759"/>
<evidence type="ECO:0000313" key="5">
    <source>
        <dbReference type="Proteomes" id="UP000266234"/>
    </source>
</evidence>
<name>A0A395T4J5_9HYPO</name>
<dbReference type="Gene3D" id="1.20.1310.10">
    <property type="entry name" value="Cullin Repeats"/>
    <property type="match status" value="1"/>
</dbReference>
<feature type="region of interest" description="Disordered" evidence="2">
    <location>
        <begin position="222"/>
        <end position="243"/>
    </location>
</feature>
<dbReference type="GO" id="GO:0031625">
    <property type="term" value="F:ubiquitin protein ligase binding"/>
    <property type="evidence" value="ECO:0007669"/>
    <property type="project" value="InterPro"/>
</dbReference>
<dbReference type="EMBL" id="PXOG01000047">
    <property type="protein sequence ID" value="RGP79396.1"/>
    <property type="molecule type" value="Genomic_DNA"/>
</dbReference>
<proteinExistence type="inferred from homology"/>
<evidence type="ECO:0000259" key="3">
    <source>
        <dbReference type="Pfam" id="PF00888"/>
    </source>
</evidence>
<gene>
    <name evidence="4" type="ORF">FLONG3_2451</name>
</gene>
<dbReference type="STRING" id="694270.A0A395T4J5"/>
<comment type="similarity">
    <text evidence="1">Belongs to the cullin family.</text>
</comment>
<dbReference type="GO" id="GO:0006511">
    <property type="term" value="P:ubiquitin-dependent protein catabolic process"/>
    <property type="evidence" value="ECO:0007669"/>
    <property type="project" value="InterPro"/>
</dbReference>
<evidence type="ECO:0000256" key="1">
    <source>
        <dbReference type="ARBA" id="ARBA00006019"/>
    </source>
</evidence>
<accession>A0A395T4J5</accession>
<dbReference type="AlphaFoldDB" id="A0A395T4J5"/>
<dbReference type="InterPro" id="IPR016159">
    <property type="entry name" value="Cullin_repeat-like_dom_sf"/>
</dbReference>
<keyword evidence="5" id="KW-1185">Reference proteome</keyword>
<evidence type="ECO:0000313" key="4">
    <source>
        <dbReference type="EMBL" id="RGP79396.1"/>
    </source>
</evidence>
<reference evidence="4 5" key="1">
    <citation type="journal article" date="2018" name="PLoS Pathog.">
        <title>Evolution of structural diversity of trichothecenes, a family of toxins produced by plant pathogenic and entomopathogenic fungi.</title>
        <authorList>
            <person name="Proctor R.H."/>
            <person name="McCormick S.P."/>
            <person name="Kim H.S."/>
            <person name="Cardoza R.E."/>
            <person name="Stanley A.M."/>
            <person name="Lindo L."/>
            <person name="Kelly A."/>
            <person name="Brown D.W."/>
            <person name="Lee T."/>
            <person name="Vaughan M.M."/>
            <person name="Alexander N.J."/>
            <person name="Busman M."/>
            <person name="Gutierrez S."/>
        </authorList>
    </citation>
    <scope>NUCLEOTIDE SEQUENCE [LARGE SCALE GENOMIC DNA]</scope>
    <source>
        <strain evidence="4 5">NRRL 20695</strain>
    </source>
</reference>
<dbReference type="SUPFAM" id="SSF74788">
    <property type="entry name" value="Cullin repeat-like"/>
    <property type="match status" value="1"/>
</dbReference>
<evidence type="ECO:0000256" key="2">
    <source>
        <dbReference type="SAM" id="MobiDB-lite"/>
    </source>
</evidence>
<sequence length="243" mass="27975">MESLQTLPAEGDDIALYEYLQAGVAQIHNNPESQLPINVYMNIYSATWTLTSRHKREDNARNTDRNAFPSAIIYQNLTKFLATHLHLVSERILSQDINVRLQGYLTEWERYNAAAKRVDHLLNLINRHWIKQYVDEGNREVFYIHVLHCVQWRDHLWEKVRDQVVDSAQNIMKSGDGDIVKAHNLLDNFASLHIDETDARMKIGKSLENPFVSAIEAHYKSIDDASDENPPHPLEIPAEGPAE</sequence>
<feature type="domain" description="Cullin N-terminal" evidence="3">
    <location>
        <begin position="18"/>
        <end position="221"/>
    </location>
</feature>